<keyword evidence="1" id="KW-0732">Signal</keyword>
<dbReference type="InterPro" id="IPR020915">
    <property type="entry name" value="UPF0311"/>
</dbReference>
<evidence type="ECO:0000313" key="2">
    <source>
        <dbReference type="EMBL" id="KAK3386362.1"/>
    </source>
</evidence>
<dbReference type="PANTHER" id="PTHR37315">
    <property type="entry name" value="UPF0311 PROTEIN BLR7842"/>
    <property type="match status" value="1"/>
</dbReference>
<reference evidence="2" key="1">
    <citation type="journal article" date="2023" name="Mol. Phylogenet. Evol.">
        <title>Genome-scale phylogeny and comparative genomics of the fungal order Sordariales.</title>
        <authorList>
            <person name="Hensen N."/>
            <person name="Bonometti L."/>
            <person name="Westerberg I."/>
            <person name="Brannstrom I.O."/>
            <person name="Guillou S."/>
            <person name="Cros-Aarteil S."/>
            <person name="Calhoun S."/>
            <person name="Haridas S."/>
            <person name="Kuo A."/>
            <person name="Mondo S."/>
            <person name="Pangilinan J."/>
            <person name="Riley R."/>
            <person name="LaButti K."/>
            <person name="Andreopoulos B."/>
            <person name="Lipzen A."/>
            <person name="Chen C."/>
            <person name="Yan M."/>
            <person name="Daum C."/>
            <person name="Ng V."/>
            <person name="Clum A."/>
            <person name="Steindorff A."/>
            <person name="Ohm R.A."/>
            <person name="Martin F."/>
            <person name="Silar P."/>
            <person name="Natvig D.O."/>
            <person name="Lalanne C."/>
            <person name="Gautier V."/>
            <person name="Ament-Velasquez S.L."/>
            <person name="Kruys A."/>
            <person name="Hutchinson M.I."/>
            <person name="Powell A.J."/>
            <person name="Barry K."/>
            <person name="Miller A.N."/>
            <person name="Grigoriev I.V."/>
            <person name="Debuchy R."/>
            <person name="Gladieux P."/>
            <person name="Hiltunen Thoren M."/>
            <person name="Johannesson H."/>
        </authorList>
    </citation>
    <scope>NUCLEOTIDE SEQUENCE</scope>
    <source>
        <strain evidence="2">FGSC 1904</strain>
    </source>
</reference>
<protein>
    <submittedName>
        <fullName evidence="2">Uncharacterized protein</fullName>
    </submittedName>
</protein>
<organism evidence="2 3">
    <name type="scientific">Sordaria brevicollis</name>
    <dbReference type="NCBI Taxonomy" id="83679"/>
    <lineage>
        <taxon>Eukaryota</taxon>
        <taxon>Fungi</taxon>
        <taxon>Dikarya</taxon>
        <taxon>Ascomycota</taxon>
        <taxon>Pezizomycotina</taxon>
        <taxon>Sordariomycetes</taxon>
        <taxon>Sordariomycetidae</taxon>
        <taxon>Sordariales</taxon>
        <taxon>Sordariaceae</taxon>
        <taxon>Sordaria</taxon>
    </lineage>
</organism>
<dbReference type="Gene3D" id="2.40.160.20">
    <property type="match status" value="1"/>
</dbReference>
<dbReference type="AlphaFoldDB" id="A0AAE0U0H6"/>
<sequence length="158" mass="16499">MAKHLLSLLALAASATHQALAAPTPPSLTYLYSVNLTMPAGTELGQVPYGSRALLPISGGTFSGPKLIADTSTKPGKVGIGLDWGLTDSKGIFSPDAVYALHTDDDSTIMVTEKGHAPHVHILFETSSDKYAWMNGIVGYATGAPYEGGVALDVWQVS</sequence>
<evidence type="ECO:0000256" key="1">
    <source>
        <dbReference type="SAM" id="SignalP"/>
    </source>
</evidence>
<dbReference type="Proteomes" id="UP001281003">
    <property type="component" value="Unassembled WGS sequence"/>
</dbReference>
<comment type="caution">
    <text evidence="2">The sequence shown here is derived from an EMBL/GenBank/DDBJ whole genome shotgun (WGS) entry which is preliminary data.</text>
</comment>
<keyword evidence="3" id="KW-1185">Reference proteome</keyword>
<reference evidence="2" key="2">
    <citation type="submission" date="2023-07" db="EMBL/GenBank/DDBJ databases">
        <authorList>
            <consortium name="Lawrence Berkeley National Laboratory"/>
            <person name="Haridas S."/>
            <person name="Hensen N."/>
            <person name="Bonometti L."/>
            <person name="Westerberg I."/>
            <person name="Brannstrom I.O."/>
            <person name="Guillou S."/>
            <person name="Cros-Aarteil S."/>
            <person name="Calhoun S."/>
            <person name="Kuo A."/>
            <person name="Mondo S."/>
            <person name="Pangilinan J."/>
            <person name="Riley R."/>
            <person name="LaButti K."/>
            <person name="Andreopoulos B."/>
            <person name="Lipzen A."/>
            <person name="Chen C."/>
            <person name="Yanf M."/>
            <person name="Daum C."/>
            <person name="Ng V."/>
            <person name="Clum A."/>
            <person name="Steindorff A."/>
            <person name="Ohm R."/>
            <person name="Martin F."/>
            <person name="Silar P."/>
            <person name="Natvig D."/>
            <person name="Lalanne C."/>
            <person name="Gautier V."/>
            <person name="Ament-velasquez S.L."/>
            <person name="Kruys A."/>
            <person name="Hutchinson M.I."/>
            <person name="Powell A.J."/>
            <person name="Barry K."/>
            <person name="Miller A.N."/>
            <person name="Grigoriev I.V."/>
            <person name="Debuchy R."/>
            <person name="Gladieux P."/>
            <person name="Thoren M.H."/>
            <person name="Johannesson H."/>
        </authorList>
    </citation>
    <scope>NUCLEOTIDE SEQUENCE</scope>
    <source>
        <strain evidence="2">FGSC 1904</strain>
    </source>
</reference>
<evidence type="ECO:0000313" key="3">
    <source>
        <dbReference type="Proteomes" id="UP001281003"/>
    </source>
</evidence>
<feature type="signal peptide" evidence="1">
    <location>
        <begin position="1"/>
        <end position="21"/>
    </location>
</feature>
<dbReference type="EMBL" id="JAUTDP010000019">
    <property type="protein sequence ID" value="KAK3386362.1"/>
    <property type="molecule type" value="Genomic_DNA"/>
</dbReference>
<dbReference type="PANTHER" id="PTHR37315:SF1">
    <property type="entry name" value="UPF0311 PROTEIN BLR7842"/>
    <property type="match status" value="1"/>
</dbReference>
<accession>A0AAE0U0H6</accession>
<name>A0AAE0U0H6_SORBR</name>
<dbReference type="Pfam" id="PF11578">
    <property type="entry name" value="DUF3237"/>
    <property type="match status" value="1"/>
</dbReference>
<proteinExistence type="predicted"/>
<feature type="chain" id="PRO_5042014220" evidence="1">
    <location>
        <begin position="22"/>
        <end position="158"/>
    </location>
</feature>
<gene>
    <name evidence="2" type="ORF">B0T20DRAFT_491667</name>
</gene>